<dbReference type="PANTHER" id="PTHR37550">
    <property type="entry name" value="ANTITOXIN VAPB1"/>
    <property type="match status" value="1"/>
</dbReference>
<protein>
    <submittedName>
        <fullName evidence="4">Type II toxin-antitoxin system VapB family antitoxin</fullName>
    </submittedName>
</protein>
<evidence type="ECO:0000313" key="5">
    <source>
        <dbReference type="Proteomes" id="UP000831534"/>
    </source>
</evidence>
<keyword evidence="2" id="KW-0238">DNA-binding</keyword>
<dbReference type="RefSeq" id="WP_027009415.1">
    <property type="nucleotide sequence ID" value="NZ_CP091521.1"/>
</dbReference>
<name>A0A8T9MU26_9NEIS</name>
<dbReference type="Pfam" id="PF04014">
    <property type="entry name" value="MazE_antitoxin"/>
    <property type="match status" value="1"/>
</dbReference>
<dbReference type="InterPro" id="IPR051734">
    <property type="entry name" value="VapB_TA_antitoxins"/>
</dbReference>
<dbReference type="NCBIfam" id="NF040493">
    <property type="entry name" value="TA_anti_VapB"/>
    <property type="match status" value="1"/>
</dbReference>
<dbReference type="InterPro" id="IPR047976">
    <property type="entry name" value="Anti_VapB2-like"/>
</dbReference>
<reference evidence="4" key="1">
    <citation type="journal article" date="2022" name="Res Sq">
        <title>Evolution of multicellular longitudinally dividing oral cavity symbionts (Neisseriaceae).</title>
        <authorList>
            <person name="Nyongesa S."/>
            <person name="Weber P."/>
            <person name="Bernet E."/>
            <person name="Pullido F."/>
            <person name="Nieckarz M."/>
            <person name="Delaby M."/>
            <person name="Nieves C."/>
            <person name="Viehboeck T."/>
            <person name="Krause N."/>
            <person name="Rivera-Millot A."/>
            <person name="Nakamura A."/>
            <person name="Vischer N."/>
            <person name="VanNieuwenhze M."/>
            <person name="Brun Y."/>
            <person name="Cava F."/>
            <person name="Bulgheresi S."/>
            <person name="Veyrier F."/>
        </authorList>
    </citation>
    <scope>NUCLEOTIDE SEQUENCE</scope>
    <source>
        <strain evidence="4">17694</strain>
    </source>
</reference>
<dbReference type="EMBL" id="CP091521">
    <property type="protein sequence ID" value="UOP05380.1"/>
    <property type="molecule type" value="Genomic_DNA"/>
</dbReference>
<dbReference type="Proteomes" id="UP000831534">
    <property type="component" value="Chromosome"/>
</dbReference>
<dbReference type="KEGG" id="ckh:LVJ77_04095"/>
<dbReference type="AlphaFoldDB" id="A0A8T9MU26"/>
<dbReference type="PANTHER" id="PTHR37550:SF3">
    <property type="entry name" value="ANTITOXIN VAPB1"/>
    <property type="match status" value="1"/>
</dbReference>
<organism evidence="4 5">
    <name type="scientific">Conchiformibius kuhniae</name>
    <dbReference type="NCBI Taxonomy" id="211502"/>
    <lineage>
        <taxon>Bacteria</taxon>
        <taxon>Pseudomonadati</taxon>
        <taxon>Pseudomonadota</taxon>
        <taxon>Betaproteobacteria</taxon>
        <taxon>Neisseriales</taxon>
        <taxon>Neisseriaceae</taxon>
        <taxon>Conchiformibius</taxon>
    </lineage>
</organism>
<reference evidence="4" key="2">
    <citation type="submission" date="2024-09" db="EMBL/GenBank/DDBJ databases">
        <authorList>
            <person name="Veyrier F.J."/>
        </authorList>
    </citation>
    <scope>NUCLEOTIDE SEQUENCE</scope>
    <source>
        <strain evidence="4">17694</strain>
    </source>
</reference>
<comment type="similarity">
    <text evidence="1">Belongs to the VapB family.</text>
</comment>
<dbReference type="SUPFAM" id="SSF89447">
    <property type="entry name" value="AbrB/MazE/MraZ-like"/>
    <property type="match status" value="1"/>
</dbReference>
<keyword evidence="5" id="KW-1185">Reference proteome</keyword>
<proteinExistence type="inferred from homology"/>
<feature type="domain" description="SpoVT-AbrB" evidence="3">
    <location>
        <begin position="4"/>
        <end position="46"/>
    </location>
</feature>
<accession>A0A8T9MU26</accession>
<dbReference type="InterPro" id="IPR037914">
    <property type="entry name" value="SpoVT-AbrB_sf"/>
</dbReference>
<evidence type="ECO:0000259" key="3">
    <source>
        <dbReference type="PROSITE" id="PS51740"/>
    </source>
</evidence>
<evidence type="ECO:0000256" key="1">
    <source>
        <dbReference type="ARBA" id="ARBA00007924"/>
    </source>
</evidence>
<dbReference type="GO" id="GO:0003677">
    <property type="term" value="F:DNA binding"/>
    <property type="evidence" value="ECO:0007669"/>
    <property type="project" value="UniProtKB-UniRule"/>
</dbReference>
<dbReference type="Gene3D" id="2.10.260.10">
    <property type="match status" value="1"/>
</dbReference>
<sequence>MPQATLFKNNQSQAVRLPAEVRFDAEVKKVNIRAVGRERVLSPVGHSWDSFFLSGESVSEDFMAERDAFPPSERETW</sequence>
<dbReference type="InterPro" id="IPR007159">
    <property type="entry name" value="SpoVT-AbrB_dom"/>
</dbReference>
<dbReference type="PROSITE" id="PS51740">
    <property type="entry name" value="SPOVT_ABRB"/>
    <property type="match status" value="1"/>
</dbReference>
<evidence type="ECO:0000313" key="4">
    <source>
        <dbReference type="EMBL" id="UOP05380.1"/>
    </source>
</evidence>
<evidence type="ECO:0000256" key="2">
    <source>
        <dbReference type="PROSITE-ProRule" id="PRU01076"/>
    </source>
</evidence>
<gene>
    <name evidence="4" type="primary">vapB</name>
    <name evidence="4" type="ORF">LVJ77_04095</name>
</gene>